<protein>
    <submittedName>
        <fullName evidence="1">Uncharacterized protein</fullName>
    </submittedName>
</protein>
<reference evidence="1" key="1">
    <citation type="submission" date="2016-02" db="EMBL/GenBank/DDBJ databases">
        <title>WGS assembly of Manihot esculenta.</title>
        <authorList>
            <person name="Bredeson J.V."/>
            <person name="Prochnik S.E."/>
            <person name="Lyons J.B."/>
            <person name="Schmutz J."/>
            <person name="Grimwood J."/>
            <person name="Vrebalov J."/>
            <person name="Bart R.S."/>
            <person name="Amuge T."/>
            <person name="Ferguson M.E."/>
            <person name="Green R."/>
            <person name="Putnam N."/>
            <person name="Stites J."/>
            <person name="Rounsley S."/>
            <person name="Rokhsar D.S."/>
        </authorList>
    </citation>
    <scope>NUCLEOTIDE SEQUENCE [LARGE SCALE GENOMIC DNA]</scope>
    <source>
        <tissue evidence="1">Leaf</tissue>
    </source>
</reference>
<proteinExistence type="predicted"/>
<gene>
    <name evidence="1" type="ORF">MANES_12G007800</name>
</gene>
<dbReference type="EMBL" id="CM004398">
    <property type="protein sequence ID" value="OAY34269.1"/>
    <property type="molecule type" value="Genomic_DNA"/>
</dbReference>
<accession>A0A2C9UTL2</accession>
<sequence length="58" mass="6501">MLVVFSLVTETLNSAKAICFLPANTMTNSLSRNCVLWNLCACVYNFIALEMKKKLTVQ</sequence>
<organism evidence="1">
    <name type="scientific">Manihot esculenta</name>
    <name type="common">Cassava</name>
    <name type="synonym">Jatropha manihot</name>
    <dbReference type="NCBI Taxonomy" id="3983"/>
    <lineage>
        <taxon>Eukaryota</taxon>
        <taxon>Viridiplantae</taxon>
        <taxon>Streptophyta</taxon>
        <taxon>Embryophyta</taxon>
        <taxon>Tracheophyta</taxon>
        <taxon>Spermatophyta</taxon>
        <taxon>Magnoliopsida</taxon>
        <taxon>eudicotyledons</taxon>
        <taxon>Gunneridae</taxon>
        <taxon>Pentapetalae</taxon>
        <taxon>rosids</taxon>
        <taxon>fabids</taxon>
        <taxon>Malpighiales</taxon>
        <taxon>Euphorbiaceae</taxon>
        <taxon>Crotonoideae</taxon>
        <taxon>Manihoteae</taxon>
        <taxon>Manihot</taxon>
    </lineage>
</organism>
<name>A0A2C9UTL2_MANES</name>
<dbReference type="AlphaFoldDB" id="A0A2C9UTL2"/>
<evidence type="ECO:0000313" key="1">
    <source>
        <dbReference type="EMBL" id="OAY34269.1"/>
    </source>
</evidence>